<evidence type="ECO:0000256" key="3">
    <source>
        <dbReference type="ARBA" id="ARBA00022946"/>
    </source>
</evidence>
<evidence type="ECO:0000313" key="5">
    <source>
        <dbReference type="Proteomes" id="UP001443914"/>
    </source>
</evidence>
<dbReference type="FunFam" id="1.25.70.10:FF:000001">
    <property type="entry name" value="Mitochondrial transcription termination factor-like"/>
    <property type="match status" value="1"/>
</dbReference>
<keyword evidence="3" id="KW-0809">Transit peptide</keyword>
<evidence type="ECO:0000256" key="1">
    <source>
        <dbReference type="ARBA" id="ARBA00007692"/>
    </source>
</evidence>
<dbReference type="Pfam" id="PF02536">
    <property type="entry name" value="mTERF"/>
    <property type="match status" value="1"/>
</dbReference>
<sequence length="398" mass="45093">MLKLVRNINGVQLKALYFSSIFRPLQLHSTSSILPNQVIPSIACYLVQNLGFSHPQSLATSSKLAHYRRCDGSKKLNFTYFASNANLVIDLLKDYGFNQDQIRILISYDPRFLSASVEKTLKPKLKFFKDEGFSESDLVQVLCENPSILKSGLNSRIVPTIHALKEIIVCYDDVILFLKKSPRWAVFSSVSKYLVKNVALLQSYGIVPIENIRKQLISRPNTFLKNSKSFEDIAIRVEQKLGIPRQSGSFMYGIHLLCTNSEKNIESKMEVMESFGWKKSDILTLCRQCPLCLAFSEALIKRKLEFLVNETGLKPAYIASNFVLLTCSLEKRVMPRHKIVSVLKEKGLIKANAYLDGAVRLSESRFLNKFVLPFEEVHQLYTQLTGVALDKLHGDVAT</sequence>
<dbReference type="InterPro" id="IPR003690">
    <property type="entry name" value="MTERF"/>
</dbReference>
<dbReference type="EMBL" id="JBDFQZ010000004">
    <property type="protein sequence ID" value="KAK9734262.1"/>
    <property type="molecule type" value="Genomic_DNA"/>
</dbReference>
<protein>
    <submittedName>
        <fullName evidence="4">Uncharacterized protein</fullName>
    </submittedName>
</protein>
<gene>
    <name evidence="4" type="ORF">RND81_04G127000</name>
</gene>
<keyword evidence="2" id="KW-0805">Transcription regulation</keyword>
<organism evidence="4 5">
    <name type="scientific">Saponaria officinalis</name>
    <name type="common">Common soapwort</name>
    <name type="synonym">Lychnis saponaria</name>
    <dbReference type="NCBI Taxonomy" id="3572"/>
    <lineage>
        <taxon>Eukaryota</taxon>
        <taxon>Viridiplantae</taxon>
        <taxon>Streptophyta</taxon>
        <taxon>Embryophyta</taxon>
        <taxon>Tracheophyta</taxon>
        <taxon>Spermatophyta</taxon>
        <taxon>Magnoliopsida</taxon>
        <taxon>eudicotyledons</taxon>
        <taxon>Gunneridae</taxon>
        <taxon>Pentapetalae</taxon>
        <taxon>Caryophyllales</taxon>
        <taxon>Caryophyllaceae</taxon>
        <taxon>Caryophylleae</taxon>
        <taxon>Saponaria</taxon>
    </lineage>
</organism>
<dbReference type="GO" id="GO:0006353">
    <property type="term" value="P:DNA-templated transcription termination"/>
    <property type="evidence" value="ECO:0007669"/>
    <property type="project" value="UniProtKB-KW"/>
</dbReference>
<dbReference type="GO" id="GO:0003676">
    <property type="term" value="F:nucleic acid binding"/>
    <property type="evidence" value="ECO:0007669"/>
    <property type="project" value="InterPro"/>
</dbReference>
<dbReference type="SMART" id="SM00733">
    <property type="entry name" value="Mterf"/>
    <property type="match status" value="5"/>
</dbReference>
<dbReference type="Proteomes" id="UP001443914">
    <property type="component" value="Unassembled WGS sequence"/>
</dbReference>
<keyword evidence="2" id="KW-0806">Transcription termination</keyword>
<comment type="caution">
    <text evidence="4">The sequence shown here is derived from an EMBL/GenBank/DDBJ whole genome shotgun (WGS) entry which is preliminary data.</text>
</comment>
<proteinExistence type="inferred from homology"/>
<dbReference type="PANTHER" id="PTHR13068:SF231">
    <property type="entry name" value="TRANSCRIPTION TERMINATION FACTOR MTERF2, CHLOROPLASTIC-LIKE"/>
    <property type="match status" value="1"/>
</dbReference>
<comment type="similarity">
    <text evidence="1">Belongs to the mTERF family.</text>
</comment>
<keyword evidence="2" id="KW-0804">Transcription</keyword>
<name>A0AAW1LDW9_SAPOF</name>
<dbReference type="AlphaFoldDB" id="A0AAW1LDW9"/>
<evidence type="ECO:0000256" key="2">
    <source>
        <dbReference type="ARBA" id="ARBA00022472"/>
    </source>
</evidence>
<dbReference type="PANTHER" id="PTHR13068">
    <property type="entry name" value="CGI-12 PROTEIN-RELATED"/>
    <property type="match status" value="1"/>
</dbReference>
<evidence type="ECO:0000313" key="4">
    <source>
        <dbReference type="EMBL" id="KAK9734262.1"/>
    </source>
</evidence>
<accession>A0AAW1LDW9</accession>
<keyword evidence="5" id="KW-1185">Reference proteome</keyword>
<reference evidence="4" key="1">
    <citation type="submission" date="2024-03" db="EMBL/GenBank/DDBJ databases">
        <title>WGS assembly of Saponaria officinalis var. Norfolk2.</title>
        <authorList>
            <person name="Jenkins J."/>
            <person name="Shu S."/>
            <person name="Grimwood J."/>
            <person name="Barry K."/>
            <person name="Goodstein D."/>
            <person name="Schmutz J."/>
            <person name="Leebens-Mack J."/>
            <person name="Osbourn A."/>
        </authorList>
    </citation>
    <scope>NUCLEOTIDE SEQUENCE [LARGE SCALE GENOMIC DNA]</scope>
    <source>
        <strain evidence="4">JIC</strain>
    </source>
</reference>
<dbReference type="InterPro" id="IPR038538">
    <property type="entry name" value="MTERF_sf"/>
</dbReference>
<dbReference type="Gene3D" id="1.25.70.10">
    <property type="entry name" value="Transcription termination factor 3, mitochondrial"/>
    <property type="match status" value="1"/>
</dbReference>